<dbReference type="GO" id="GO:0005829">
    <property type="term" value="C:cytosol"/>
    <property type="evidence" value="ECO:0007669"/>
    <property type="project" value="TreeGrafter"/>
</dbReference>
<gene>
    <name evidence="5" type="ORF">DEH80_07810</name>
</gene>
<dbReference type="PANTHER" id="PTHR47894">
    <property type="entry name" value="HTH-TYPE TRANSCRIPTIONAL REGULATOR GADX"/>
    <property type="match status" value="1"/>
</dbReference>
<dbReference type="Pfam" id="PF12625">
    <property type="entry name" value="Arabinose_bd"/>
    <property type="match status" value="1"/>
</dbReference>
<dbReference type="InterPro" id="IPR009057">
    <property type="entry name" value="Homeodomain-like_sf"/>
</dbReference>
<dbReference type="GO" id="GO:0000976">
    <property type="term" value="F:transcription cis-regulatory region binding"/>
    <property type="evidence" value="ECO:0007669"/>
    <property type="project" value="TreeGrafter"/>
</dbReference>
<dbReference type="InterPro" id="IPR032687">
    <property type="entry name" value="AraC-type_N"/>
</dbReference>
<keyword evidence="1" id="KW-0805">Transcription regulation</keyword>
<dbReference type="PANTHER" id="PTHR47894:SF1">
    <property type="entry name" value="HTH-TYPE TRANSCRIPTIONAL REGULATOR VQSM"/>
    <property type="match status" value="1"/>
</dbReference>
<comment type="caution">
    <text evidence="5">The sequence shown here is derived from an EMBL/GenBank/DDBJ whole genome shotgun (WGS) entry which is preliminary data.</text>
</comment>
<proteinExistence type="predicted"/>
<reference evidence="5 6" key="1">
    <citation type="submission" date="2018-05" db="EMBL/GenBank/DDBJ databases">
        <title>Abyssibacter profundi OUC007T gen. nov., sp. nov, a marine bacterium isolated from seawater of the Mariana Trench.</title>
        <authorList>
            <person name="Zhou S."/>
        </authorList>
    </citation>
    <scope>NUCLEOTIDE SEQUENCE [LARGE SCALE GENOMIC DNA]</scope>
    <source>
        <strain evidence="5 6">OUC007</strain>
    </source>
</reference>
<dbReference type="OrthoDB" id="5740883at2"/>
<keyword evidence="6" id="KW-1185">Reference proteome</keyword>
<protein>
    <submittedName>
        <fullName evidence="5">AraC family transcriptional regulator</fullName>
    </submittedName>
</protein>
<dbReference type="RefSeq" id="WP_109719942.1">
    <property type="nucleotide sequence ID" value="NZ_QEQK01000006.1"/>
</dbReference>
<evidence type="ECO:0000256" key="3">
    <source>
        <dbReference type="ARBA" id="ARBA00023163"/>
    </source>
</evidence>
<dbReference type="Pfam" id="PF12833">
    <property type="entry name" value="HTH_18"/>
    <property type="match status" value="1"/>
</dbReference>
<evidence type="ECO:0000313" key="6">
    <source>
        <dbReference type="Proteomes" id="UP000251800"/>
    </source>
</evidence>
<evidence type="ECO:0000256" key="2">
    <source>
        <dbReference type="ARBA" id="ARBA00023125"/>
    </source>
</evidence>
<dbReference type="AlphaFoldDB" id="A0A363UL76"/>
<name>A0A363UL76_9GAMM</name>
<accession>A0A363UL76</accession>
<keyword evidence="2" id="KW-0238">DNA-binding</keyword>
<dbReference type="SUPFAM" id="SSF46689">
    <property type="entry name" value="Homeodomain-like"/>
    <property type="match status" value="1"/>
</dbReference>
<feature type="domain" description="HTH araC/xylS-type" evidence="4">
    <location>
        <begin position="231"/>
        <end position="329"/>
    </location>
</feature>
<sequence length="343" mass="37747">MGSVAVSYVQSVLDYVEQAGGDVPALLSQVGLSAQALAPTADRVPGAVFARLFDAAAAQLRRPDLGLAVGSAIRPGHYGVLGYVVMSCDTLGDALTRHLRYQRLVADIGEASLTPLPDGQLRLTWATQRPPTRQLAEHNLAGWVSYARWITGEDLSPTRVLLPHPAPDDQQAHAALFQCPVHFDAGVTALEFPAHYLDLRMAQADPGLREQMDRYAQRLLTEYAQSRRAEGRLRHWLRRHLAAGDAQLVTAAAALNVAPRTLQRRLATEGWTFNRLVDDTRRTLALELFAEPGMTGAELAFMLGFSDQTAFNRAFRRWFDMTPGEARSQPERLLASIESLQSD</sequence>
<evidence type="ECO:0000313" key="5">
    <source>
        <dbReference type="EMBL" id="PWN56171.1"/>
    </source>
</evidence>
<evidence type="ECO:0000259" key="4">
    <source>
        <dbReference type="PROSITE" id="PS01124"/>
    </source>
</evidence>
<dbReference type="SMART" id="SM00342">
    <property type="entry name" value="HTH_ARAC"/>
    <property type="match status" value="1"/>
</dbReference>
<dbReference type="GO" id="GO:0003700">
    <property type="term" value="F:DNA-binding transcription factor activity"/>
    <property type="evidence" value="ECO:0007669"/>
    <property type="project" value="InterPro"/>
</dbReference>
<organism evidence="5 6">
    <name type="scientific">Abyssibacter profundi</name>
    <dbReference type="NCBI Taxonomy" id="2182787"/>
    <lineage>
        <taxon>Bacteria</taxon>
        <taxon>Pseudomonadati</taxon>
        <taxon>Pseudomonadota</taxon>
        <taxon>Gammaproteobacteria</taxon>
        <taxon>Chromatiales</taxon>
        <taxon>Oceanococcaceae</taxon>
        <taxon>Abyssibacter</taxon>
    </lineage>
</organism>
<dbReference type="PROSITE" id="PS01124">
    <property type="entry name" value="HTH_ARAC_FAMILY_2"/>
    <property type="match status" value="1"/>
</dbReference>
<keyword evidence="3" id="KW-0804">Transcription</keyword>
<dbReference type="Gene3D" id="1.10.10.60">
    <property type="entry name" value="Homeodomain-like"/>
    <property type="match status" value="1"/>
</dbReference>
<dbReference type="InterPro" id="IPR018060">
    <property type="entry name" value="HTH_AraC"/>
</dbReference>
<dbReference type="Proteomes" id="UP000251800">
    <property type="component" value="Unassembled WGS sequence"/>
</dbReference>
<dbReference type="EMBL" id="QEQK01000006">
    <property type="protein sequence ID" value="PWN56171.1"/>
    <property type="molecule type" value="Genomic_DNA"/>
</dbReference>
<evidence type="ECO:0000256" key="1">
    <source>
        <dbReference type="ARBA" id="ARBA00023015"/>
    </source>
</evidence>